<dbReference type="PANTHER" id="PTHR45965:SF3">
    <property type="entry name" value="INACTIVE RHOMBOID PROTEIN 1"/>
    <property type="match status" value="1"/>
</dbReference>
<evidence type="ECO:0000313" key="3">
    <source>
        <dbReference type="Proteomes" id="UP000595437"/>
    </source>
</evidence>
<keyword evidence="3" id="KW-1185">Reference proteome</keyword>
<evidence type="ECO:0000256" key="1">
    <source>
        <dbReference type="ARBA" id="ARBA00009045"/>
    </source>
</evidence>
<protein>
    <submittedName>
        <fullName evidence="2">Uncharacterized protein</fullName>
    </submittedName>
</protein>
<proteinExistence type="inferred from homology"/>
<sequence length="79" mass="8872">PASVAPYIWPDDITKWPICRKKTELENLDQSGHAAEHMICEIIGHPCCIGVRGHCQITTREYCKFVSGTFHEEAALCSQ</sequence>
<feature type="non-terminal residue" evidence="2">
    <location>
        <position position="79"/>
    </location>
</feature>
<name>A0A7T8KC91_CALRO</name>
<evidence type="ECO:0000313" key="2">
    <source>
        <dbReference type="EMBL" id="QQP53243.1"/>
    </source>
</evidence>
<organism evidence="2 3">
    <name type="scientific">Caligus rogercresseyi</name>
    <name type="common">Sea louse</name>
    <dbReference type="NCBI Taxonomy" id="217165"/>
    <lineage>
        <taxon>Eukaryota</taxon>
        <taxon>Metazoa</taxon>
        <taxon>Ecdysozoa</taxon>
        <taxon>Arthropoda</taxon>
        <taxon>Crustacea</taxon>
        <taxon>Multicrustacea</taxon>
        <taxon>Hexanauplia</taxon>
        <taxon>Copepoda</taxon>
        <taxon>Siphonostomatoida</taxon>
        <taxon>Caligidae</taxon>
        <taxon>Caligus</taxon>
    </lineage>
</organism>
<dbReference type="Proteomes" id="UP000595437">
    <property type="component" value="Chromosome 3"/>
</dbReference>
<dbReference type="PANTHER" id="PTHR45965">
    <property type="entry name" value="INACTIVE RHOMBOID PROTEIN"/>
    <property type="match status" value="1"/>
</dbReference>
<dbReference type="EMBL" id="CP045892">
    <property type="protein sequence ID" value="QQP53243.1"/>
    <property type="molecule type" value="Genomic_DNA"/>
</dbReference>
<dbReference type="GO" id="GO:0050708">
    <property type="term" value="P:regulation of protein secretion"/>
    <property type="evidence" value="ECO:0007669"/>
    <property type="project" value="TreeGrafter"/>
</dbReference>
<dbReference type="GO" id="GO:0005789">
    <property type="term" value="C:endoplasmic reticulum membrane"/>
    <property type="evidence" value="ECO:0007669"/>
    <property type="project" value="TreeGrafter"/>
</dbReference>
<accession>A0A7T8KC91</accession>
<comment type="similarity">
    <text evidence="1">Belongs to the peptidase S54 family.</text>
</comment>
<feature type="non-terminal residue" evidence="2">
    <location>
        <position position="1"/>
    </location>
</feature>
<gene>
    <name evidence="2" type="ORF">FKW44_005653</name>
</gene>
<dbReference type="GO" id="GO:0042058">
    <property type="term" value="P:regulation of epidermal growth factor receptor signaling pathway"/>
    <property type="evidence" value="ECO:0007669"/>
    <property type="project" value="TreeGrafter"/>
</dbReference>
<reference evidence="3" key="1">
    <citation type="submission" date="2021-01" db="EMBL/GenBank/DDBJ databases">
        <title>Caligus Genome Assembly.</title>
        <authorList>
            <person name="Gallardo-Escarate C."/>
        </authorList>
    </citation>
    <scope>NUCLEOTIDE SEQUENCE [LARGE SCALE GENOMIC DNA]</scope>
</reference>
<dbReference type="OrthoDB" id="2146116at2759"/>
<dbReference type="AlphaFoldDB" id="A0A7T8KC91"/>
<dbReference type="InterPro" id="IPR051512">
    <property type="entry name" value="Inactive_Rhomboid"/>
</dbReference>